<dbReference type="EMBL" id="AQPF01000023">
    <property type="protein sequence ID" value="KAF0804899.1"/>
    <property type="molecule type" value="Genomic_DNA"/>
</dbReference>
<sequence>MKRQRTYRMSVAARRLGLTKALLRTQLRHLGAITEDKRANPLWVRQGWLHEEQFQYQHPAVGWRWCTRIEITESGMTELFSRIHNKAA</sequence>
<keyword evidence="2" id="KW-1185">Reference proteome</keyword>
<dbReference type="Proteomes" id="UP000771797">
    <property type="component" value="Unassembled WGS sequence"/>
</dbReference>
<protein>
    <recommendedName>
        <fullName evidence="3">Phage antirepressor protein KilAC domain-containing protein</fullName>
    </recommendedName>
</protein>
<evidence type="ECO:0000313" key="1">
    <source>
        <dbReference type="EMBL" id="KAF0804899.1"/>
    </source>
</evidence>
<reference evidence="1 2" key="1">
    <citation type="submission" date="2012-09" db="EMBL/GenBank/DDBJ databases">
        <title>Genome Sequence of alkane-degrading Bacterium Alcanivorax sp. 6-D-6.</title>
        <authorList>
            <person name="Lai Q."/>
            <person name="Shao Z."/>
        </authorList>
    </citation>
    <scope>NUCLEOTIDE SEQUENCE [LARGE SCALE GENOMIC DNA]</scope>
    <source>
        <strain evidence="1 2">6-D-6</strain>
    </source>
</reference>
<proteinExistence type="predicted"/>
<gene>
    <name evidence="1" type="ORF">A6D6_02663</name>
</gene>
<evidence type="ECO:0008006" key="3">
    <source>
        <dbReference type="Google" id="ProtNLM"/>
    </source>
</evidence>
<organism evidence="1 2">
    <name type="scientific">Alcanivorax xiamenensis</name>
    <dbReference type="NCBI Taxonomy" id="1177156"/>
    <lineage>
        <taxon>Bacteria</taxon>
        <taxon>Pseudomonadati</taxon>
        <taxon>Pseudomonadota</taxon>
        <taxon>Gammaproteobacteria</taxon>
        <taxon>Oceanospirillales</taxon>
        <taxon>Alcanivoracaceae</taxon>
        <taxon>Alcanivorax</taxon>
    </lineage>
</organism>
<comment type="caution">
    <text evidence="1">The sequence shown here is derived from an EMBL/GenBank/DDBJ whole genome shotgun (WGS) entry which is preliminary data.</text>
</comment>
<accession>A0ABQ6Y6B9</accession>
<name>A0ABQ6Y6B9_9GAMM</name>
<evidence type="ECO:0000313" key="2">
    <source>
        <dbReference type="Proteomes" id="UP000771797"/>
    </source>
</evidence>
<dbReference type="RefSeq" id="WP_159661011.1">
    <property type="nucleotide sequence ID" value="NZ_AQPF01000023.1"/>
</dbReference>